<evidence type="ECO:0000256" key="1">
    <source>
        <dbReference type="ARBA" id="ARBA00004162"/>
    </source>
</evidence>
<dbReference type="STRING" id="915059.NH26_05005"/>
<dbReference type="GO" id="GO:0022857">
    <property type="term" value="F:transmembrane transporter activity"/>
    <property type="evidence" value="ECO:0007669"/>
    <property type="project" value="InterPro"/>
</dbReference>
<dbReference type="PANTHER" id="PTHR30558">
    <property type="entry name" value="EXBD MEMBRANE COMPONENT OF PMF-DRIVEN MACROMOLECULE IMPORT SYSTEM"/>
    <property type="match status" value="1"/>
</dbReference>
<protein>
    <submittedName>
        <fullName evidence="8">Biopolymer transporter ExbD</fullName>
    </submittedName>
</protein>
<dbReference type="InterPro" id="IPR003400">
    <property type="entry name" value="ExbD"/>
</dbReference>
<dbReference type="RefSeq" id="WP_044222400.1">
    <property type="nucleotide sequence ID" value="NZ_JRYR02000001.1"/>
</dbReference>
<dbReference type="EMBL" id="JRYR02000001">
    <property type="protein sequence ID" value="OHX65753.1"/>
    <property type="molecule type" value="Genomic_DNA"/>
</dbReference>
<evidence type="ECO:0000256" key="3">
    <source>
        <dbReference type="ARBA" id="ARBA00022475"/>
    </source>
</evidence>
<comment type="similarity">
    <text evidence="2 7">Belongs to the ExbD/TolR family.</text>
</comment>
<gene>
    <name evidence="8" type="ORF">NH26_05005</name>
</gene>
<evidence type="ECO:0000256" key="4">
    <source>
        <dbReference type="ARBA" id="ARBA00022692"/>
    </source>
</evidence>
<dbReference type="AlphaFoldDB" id="A0A1S1YXU3"/>
<dbReference type="Proteomes" id="UP000179797">
    <property type="component" value="Unassembled WGS sequence"/>
</dbReference>
<evidence type="ECO:0000256" key="2">
    <source>
        <dbReference type="ARBA" id="ARBA00005811"/>
    </source>
</evidence>
<name>A0A1S1YXU3_FLAPC</name>
<dbReference type="Gene3D" id="3.30.420.270">
    <property type="match status" value="1"/>
</dbReference>
<reference evidence="8 9" key="1">
    <citation type="journal article" date="2012" name="Int. J. Syst. Evol. Microbiol.">
        <title>Flammeovirga pacifica sp. nov., isolated from deep-sea sediment.</title>
        <authorList>
            <person name="Xu H."/>
            <person name="Fu Y."/>
            <person name="Yang N."/>
            <person name="Ding Z."/>
            <person name="Lai Q."/>
            <person name="Zeng R."/>
        </authorList>
    </citation>
    <scope>NUCLEOTIDE SEQUENCE [LARGE SCALE GENOMIC DNA]</scope>
    <source>
        <strain evidence="9">DSM 24597 / LMG 26175 / WPAGA1</strain>
    </source>
</reference>
<dbReference type="OrthoDB" id="1375727at2"/>
<dbReference type="GO" id="GO:0005886">
    <property type="term" value="C:plasma membrane"/>
    <property type="evidence" value="ECO:0007669"/>
    <property type="project" value="UniProtKB-SubCell"/>
</dbReference>
<dbReference type="Pfam" id="PF02472">
    <property type="entry name" value="ExbD"/>
    <property type="match status" value="1"/>
</dbReference>
<evidence type="ECO:0000256" key="5">
    <source>
        <dbReference type="ARBA" id="ARBA00022989"/>
    </source>
</evidence>
<evidence type="ECO:0000256" key="6">
    <source>
        <dbReference type="ARBA" id="ARBA00023136"/>
    </source>
</evidence>
<proteinExistence type="inferred from homology"/>
<keyword evidence="9" id="KW-1185">Reference proteome</keyword>
<comment type="caution">
    <text evidence="8">The sequence shown here is derived from an EMBL/GenBank/DDBJ whole genome shotgun (WGS) entry which is preliminary data.</text>
</comment>
<dbReference type="GO" id="GO:0015031">
    <property type="term" value="P:protein transport"/>
    <property type="evidence" value="ECO:0007669"/>
    <property type="project" value="UniProtKB-KW"/>
</dbReference>
<keyword evidence="5" id="KW-1133">Transmembrane helix</keyword>
<organism evidence="8 9">
    <name type="scientific">Flammeovirga pacifica</name>
    <dbReference type="NCBI Taxonomy" id="915059"/>
    <lineage>
        <taxon>Bacteria</taxon>
        <taxon>Pseudomonadati</taxon>
        <taxon>Bacteroidota</taxon>
        <taxon>Cytophagia</taxon>
        <taxon>Cytophagales</taxon>
        <taxon>Flammeovirgaceae</taxon>
        <taxon>Flammeovirga</taxon>
    </lineage>
</organism>
<evidence type="ECO:0000313" key="9">
    <source>
        <dbReference type="Proteomes" id="UP000179797"/>
    </source>
</evidence>
<keyword evidence="7" id="KW-0653">Protein transport</keyword>
<evidence type="ECO:0000256" key="7">
    <source>
        <dbReference type="RuleBase" id="RU003879"/>
    </source>
</evidence>
<keyword evidence="3" id="KW-1003">Cell membrane</keyword>
<keyword evidence="7" id="KW-0813">Transport</keyword>
<comment type="subcellular location">
    <subcellularLocation>
        <location evidence="1">Cell membrane</location>
        <topology evidence="1">Single-pass membrane protein</topology>
    </subcellularLocation>
    <subcellularLocation>
        <location evidence="7">Cell membrane</location>
        <topology evidence="7">Single-pass type II membrane protein</topology>
    </subcellularLocation>
</comment>
<accession>A0A1S1YXU3</accession>
<evidence type="ECO:0000313" key="8">
    <source>
        <dbReference type="EMBL" id="OHX65753.1"/>
    </source>
</evidence>
<sequence length="135" mass="14740">MGLKQENKIDPSFNMSSMTDMIFLLLVFFMLTSNFVTPSGLPISVPSSKTSTKVMPKVSVSITKDLKYYVNEVEVPLNYLEEELKNVLPQKKEGVVVLTVDKDVPVQHLVNVAGIAAGLKAKVSIATKPTSKVGK</sequence>
<keyword evidence="6" id="KW-0472">Membrane</keyword>
<keyword evidence="4 7" id="KW-0812">Transmembrane</keyword>